<dbReference type="GO" id="GO:0032259">
    <property type="term" value="P:methylation"/>
    <property type="evidence" value="ECO:0007669"/>
    <property type="project" value="UniProtKB-KW"/>
</dbReference>
<organism evidence="5 6">
    <name type="scientific">Saccharopolyspora rosea</name>
    <dbReference type="NCBI Taxonomy" id="524884"/>
    <lineage>
        <taxon>Bacteria</taxon>
        <taxon>Bacillati</taxon>
        <taxon>Actinomycetota</taxon>
        <taxon>Actinomycetes</taxon>
        <taxon>Pseudonocardiales</taxon>
        <taxon>Pseudonocardiaceae</taxon>
        <taxon>Saccharopolyspora</taxon>
    </lineage>
</organism>
<evidence type="ECO:0000259" key="4">
    <source>
        <dbReference type="SMART" id="SM00828"/>
    </source>
</evidence>
<evidence type="ECO:0000256" key="2">
    <source>
        <dbReference type="ARBA" id="ARBA00022679"/>
    </source>
</evidence>
<evidence type="ECO:0000313" key="6">
    <source>
        <dbReference type="Proteomes" id="UP001597018"/>
    </source>
</evidence>
<dbReference type="Gene3D" id="3.40.50.150">
    <property type="entry name" value="Vaccinia Virus protein VP39"/>
    <property type="match status" value="1"/>
</dbReference>
<dbReference type="SMART" id="SM00828">
    <property type="entry name" value="PKS_MT"/>
    <property type="match status" value="1"/>
</dbReference>
<evidence type="ECO:0000256" key="3">
    <source>
        <dbReference type="ARBA" id="ARBA00022691"/>
    </source>
</evidence>
<dbReference type="Proteomes" id="UP001597018">
    <property type="component" value="Unassembled WGS sequence"/>
</dbReference>
<gene>
    <name evidence="5" type="ORF">ACFQ16_23620</name>
</gene>
<dbReference type="PANTHER" id="PTHR44068">
    <property type="entry name" value="ZGC:194242"/>
    <property type="match status" value="1"/>
</dbReference>
<dbReference type="InterPro" id="IPR029063">
    <property type="entry name" value="SAM-dependent_MTases_sf"/>
</dbReference>
<sequence length="279" mass="30743">MLRVELPDPGEVGRLYDRFTDLGDAALGDNLHFGYWEDPDVVDPDDTLQAATHRFTDRMADRLRVTSGHRVLDVGCGVGAPAVRLAAATGAEVVGITVSSEQVDRATGLARAQGMAERVAFRLADVLDLPFGDASFDAVWALESLCHVPDRGAALENMARVLRPGGRLVLTDFYQRAPIPAEKRPVVEEYFRDFMMSPMVGPDGYPRLFEEAGLLFHEQLDISRETMPRTFALMSQGIRQRKGDLDERFGAEMVDQFDPGDLIGIPEFGYLVAVAERAS</sequence>
<proteinExistence type="predicted"/>
<dbReference type="InterPro" id="IPR013216">
    <property type="entry name" value="Methyltransf_11"/>
</dbReference>
<dbReference type="Pfam" id="PF08241">
    <property type="entry name" value="Methyltransf_11"/>
    <property type="match status" value="1"/>
</dbReference>
<dbReference type="EMBL" id="JBHTIW010000024">
    <property type="protein sequence ID" value="MFD0922747.1"/>
    <property type="molecule type" value="Genomic_DNA"/>
</dbReference>
<dbReference type="RefSeq" id="WP_263247572.1">
    <property type="nucleotide sequence ID" value="NZ_BAABLT010000038.1"/>
</dbReference>
<keyword evidence="6" id="KW-1185">Reference proteome</keyword>
<dbReference type="SUPFAM" id="SSF53335">
    <property type="entry name" value="S-adenosyl-L-methionine-dependent methyltransferases"/>
    <property type="match status" value="1"/>
</dbReference>
<evidence type="ECO:0000313" key="5">
    <source>
        <dbReference type="EMBL" id="MFD0922747.1"/>
    </source>
</evidence>
<evidence type="ECO:0000256" key="1">
    <source>
        <dbReference type="ARBA" id="ARBA00022603"/>
    </source>
</evidence>
<feature type="domain" description="Polyketide synthase-like methyltransferase" evidence="4">
    <location>
        <begin position="39"/>
        <end position="259"/>
    </location>
</feature>
<keyword evidence="3" id="KW-0949">S-adenosyl-L-methionine</keyword>
<dbReference type="CDD" id="cd02440">
    <property type="entry name" value="AdoMet_MTases"/>
    <property type="match status" value="1"/>
</dbReference>
<dbReference type="PANTHER" id="PTHR44068:SF11">
    <property type="entry name" value="GERANYL DIPHOSPHATE 2-C-METHYLTRANSFERASE"/>
    <property type="match status" value="1"/>
</dbReference>
<protein>
    <submittedName>
        <fullName evidence="5">SAM-dependent methyltransferase</fullName>
        <ecNumber evidence="5">2.1.1.-</ecNumber>
    </submittedName>
</protein>
<accession>A0ABW3FXX4</accession>
<reference evidence="6" key="1">
    <citation type="journal article" date="2019" name="Int. J. Syst. Evol. Microbiol.">
        <title>The Global Catalogue of Microorganisms (GCM) 10K type strain sequencing project: providing services to taxonomists for standard genome sequencing and annotation.</title>
        <authorList>
            <consortium name="The Broad Institute Genomics Platform"/>
            <consortium name="The Broad Institute Genome Sequencing Center for Infectious Disease"/>
            <person name="Wu L."/>
            <person name="Ma J."/>
        </authorList>
    </citation>
    <scope>NUCLEOTIDE SEQUENCE [LARGE SCALE GENOMIC DNA]</scope>
    <source>
        <strain evidence="6">CCUG 56401</strain>
    </source>
</reference>
<comment type="caution">
    <text evidence="5">The sequence shown here is derived from an EMBL/GenBank/DDBJ whole genome shotgun (WGS) entry which is preliminary data.</text>
</comment>
<dbReference type="InterPro" id="IPR020803">
    <property type="entry name" value="MeTfrase_dom"/>
</dbReference>
<dbReference type="InterPro" id="IPR050447">
    <property type="entry name" value="Erg6_SMT_methyltransf"/>
</dbReference>
<name>A0ABW3FXX4_9PSEU</name>
<keyword evidence="2 5" id="KW-0808">Transferase</keyword>
<dbReference type="EC" id="2.1.1.-" evidence="5"/>
<dbReference type="GO" id="GO:0008168">
    <property type="term" value="F:methyltransferase activity"/>
    <property type="evidence" value="ECO:0007669"/>
    <property type="project" value="UniProtKB-KW"/>
</dbReference>
<keyword evidence="1 5" id="KW-0489">Methyltransferase</keyword>